<dbReference type="EMBL" id="PCRP01000057">
    <property type="protein sequence ID" value="PIP23421.1"/>
    <property type="molecule type" value="Genomic_DNA"/>
</dbReference>
<dbReference type="Pfam" id="PF01371">
    <property type="entry name" value="Trp_repressor"/>
    <property type="match status" value="1"/>
</dbReference>
<sequence>MIRKKLDNTEKRANEFLDILQKISSDRSLSRDFLLDILSPTEYQEITTRWQIVKQLAKGIPQRKIAKNLSISVATVERGARELLDENGGFQRVLKILSKHK</sequence>
<evidence type="ECO:0000313" key="2">
    <source>
        <dbReference type="Proteomes" id="UP000230273"/>
    </source>
</evidence>
<dbReference type="InterPro" id="IPR038116">
    <property type="entry name" value="TrpR-like_sf"/>
</dbReference>
<proteinExistence type="predicted"/>
<dbReference type="InterPro" id="IPR010921">
    <property type="entry name" value="Trp_repressor/repl_initiator"/>
</dbReference>
<evidence type="ECO:0000313" key="1">
    <source>
        <dbReference type="EMBL" id="PIP23421.1"/>
    </source>
</evidence>
<dbReference type="InterPro" id="IPR000831">
    <property type="entry name" value="Trp_repress"/>
</dbReference>
<protein>
    <submittedName>
        <fullName evidence="1">Transcriptional regulator</fullName>
    </submittedName>
</protein>
<dbReference type="SUPFAM" id="SSF48295">
    <property type="entry name" value="TrpR-like"/>
    <property type="match status" value="1"/>
</dbReference>
<dbReference type="GO" id="GO:0043565">
    <property type="term" value="F:sequence-specific DNA binding"/>
    <property type="evidence" value="ECO:0007669"/>
    <property type="project" value="InterPro"/>
</dbReference>
<reference evidence="1 2" key="1">
    <citation type="submission" date="2017-09" db="EMBL/GenBank/DDBJ databases">
        <title>Depth-based differentiation of microbial function through sediment-hosted aquifers and enrichment of novel symbionts in the deep terrestrial subsurface.</title>
        <authorList>
            <person name="Probst A.J."/>
            <person name="Ladd B."/>
            <person name="Jarett J.K."/>
            <person name="Geller-Mcgrath D.E."/>
            <person name="Sieber C.M."/>
            <person name="Emerson J.B."/>
            <person name="Anantharaman K."/>
            <person name="Thomas B.C."/>
            <person name="Malmstrom R."/>
            <person name="Stieglmeier M."/>
            <person name="Klingl A."/>
            <person name="Woyke T."/>
            <person name="Ryan C.M."/>
            <person name="Banfield J.F."/>
        </authorList>
    </citation>
    <scope>NUCLEOTIDE SEQUENCE [LARGE SCALE GENOMIC DNA]</scope>
    <source>
        <strain evidence="1">CG23_combo_of_CG06-09_8_20_14_all_38_19</strain>
    </source>
</reference>
<dbReference type="Proteomes" id="UP000230273">
    <property type="component" value="Unassembled WGS sequence"/>
</dbReference>
<organism evidence="1 2">
    <name type="scientific">Candidatus Nealsonbacteria bacterium CG23_combo_of_CG06-09_8_20_14_all_38_19</name>
    <dbReference type="NCBI Taxonomy" id="1974721"/>
    <lineage>
        <taxon>Bacteria</taxon>
        <taxon>Candidatus Nealsoniibacteriota</taxon>
    </lineage>
</organism>
<dbReference type="GO" id="GO:0003700">
    <property type="term" value="F:DNA-binding transcription factor activity"/>
    <property type="evidence" value="ECO:0007669"/>
    <property type="project" value="InterPro"/>
</dbReference>
<dbReference type="Gene3D" id="1.10.1270.10">
    <property type="entry name" value="TrpR-like"/>
    <property type="match status" value="1"/>
</dbReference>
<comment type="caution">
    <text evidence="1">The sequence shown here is derived from an EMBL/GenBank/DDBJ whole genome shotgun (WGS) entry which is preliminary data.</text>
</comment>
<accession>A0A2G9YY96</accession>
<dbReference type="AlphaFoldDB" id="A0A2G9YY96"/>
<gene>
    <name evidence="1" type="ORF">COX36_03555</name>
</gene>
<name>A0A2G9YY96_9BACT</name>